<proteinExistence type="predicted"/>
<feature type="region of interest" description="Disordered" evidence="1">
    <location>
        <begin position="126"/>
        <end position="154"/>
    </location>
</feature>
<name>A0ABR1MNJ4_9PEZI</name>
<dbReference type="Proteomes" id="UP001365128">
    <property type="component" value="Unassembled WGS sequence"/>
</dbReference>
<comment type="caution">
    <text evidence="2">The sequence shown here is derived from an EMBL/GenBank/DDBJ whole genome shotgun (WGS) entry which is preliminary data.</text>
</comment>
<gene>
    <name evidence="2" type="ORF">IWX46DRAFT_577837</name>
</gene>
<organism evidence="2 3">
    <name type="scientific">Phyllosticta citricarpa</name>
    <dbReference type="NCBI Taxonomy" id="55181"/>
    <lineage>
        <taxon>Eukaryota</taxon>
        <taxon>Fungi</taxon>
        <taxon>Dikarya</taxon>
        <taxon>Ascomycota</taxon>
        <taxon>Pezizomycotina</taxon>
        <taxon>Dothideomycetes</taxon>
        <taxon>Dothideomycetes incertae sedis</taxon>
        <taxon>Botryosphaeriales</taxon>
        <taxon>Phyllostictaceae</taxon>
        <taxon>Phyllosticta</taxon>
    </lineage>
</organism>
<protein>
    <submittedName>
        <fullName evidence="2">Uncharacterized protein</fullName>
    </submittedName>
</protein>
<accession>A0ABR1MNJ4</accession>
<evidence type="ECO:0000256" key="1">
    <source>
        <dbReference type="SAM" id="MobiDB-lite"/>
    </source>
</evidence>
<evidence type="ECO:0000313" key="2">
    <source>
        <dbReference type="EMBL" id="KAK7554636.1"/>
    </source>
</evidence>
<evidence type="ECO:0000313" key="3">
    <source>
        <dbReference type="Proteomes" id="UP001365128"/>
    </source>
</evidence>
<reference evidence="2 3" key="1">
    <citation type="submission" date="2024-04" db="EMBL/GenBank/DDBJ databases">
        <title>Phyllosticta paracitricarpa is synonymous to the EU quarantine fungus P. citricarpa based on phylogenomic analyses.</title>
        <authorList>
            <consortium name="Lawrence Berkeley National Laboratory"/>
            <person name="Van Ingen-Buijs V.A."/>
            <person name="Van Westerhoven A.C."/>
            <person name="Haridas S."/>
            <person name="Skiadas P."/>
            <person name="Martin F."/>
            <person name="Groenewald J.Z."/>
            <person name="Crous P.W."/>
            <person name="Seidl M.F."/>
        </authorList>
    </citation>
    <scope>NUCLEOTIDE SEQUENCE [LARGE SCALE GENOMIC DNA]</scope>
    <source>
        <strain evidence="2 3">CBS 122670</strain>
    </source>
</reference>
<keyword evidence="3" id="KW-1185">Reference proteome</keyword>
<sequence>MCGAVPRRLTQQQFVQPPACRTLAVAVAAFFLSVSQSCSSFTHCPVGDPADQLASFTSHRPKTEDLEQFDACRTNATKLFSRVNDPMERAHSLVREQEACFKRIRDAEAKILDAAEATIASLAKQLKDASTSNDTNPPWYKQSKRAPHPAPFSGNPCSDKTEWQDFKLHMRFKMQLDGHFYPTANDRLLYVMSRLKSGALRRVRSFYKDDGTVRVPDKPHADWTDLLEILENAVDEQNYW</sequence>
<dbReference type="EMBL" id="JBBPDW010000003">
    <property type="protein sequence ID" value="KAK7554636.1"/>
    <property type="molecule type" value="Genomic_DNA"/>
</dbReference>